<reference evidence="2 3" key="1">
    <citation type="submission" date="2017-05" db="EMBL/GenBank/DDBJ databases">
        <authorList>
            <person name="Varghese N."/>
            <person name="Submissions S."/>
        </authorList>
    </citation>
    <scope>NUCLEOTIDE SEQUENCE [LARGE SCALE GENOMIC DNA]</scope>
    <source>
        <strain evidence="2 3">DSM 27040</strain>
    </source>
</reference>
<accession>A0A521EBL9</accession>
<evidence type="ECO:0000313" key="2">
    <source>
        <dbReference type="EMBL" id="SMO81313.1"/>
    </source>
</evidence>
<dbReference type="AlphaFoldDB" id="A0A521EBL9"/>
<dbReference type="RefSeq" id="WP_142534154.1">
    <property type="nucleotide sequence ID" value="NZ_FXTB01000008.1"/>
</dbReference>
<keyword evidence="1" id="KW-0732">Signal</keyword>
<organism evidence="2 3">
    <name type="scientific">Saccharicrinis carchari</name>
    <dbReference type="NCBI Taxonomy" id="1168039"/>
    <lineage>
        <taxon>Bacteria</taxon>
        <taxon>Pseudomonadati</taxon>
        <taxon>Bacteroidota</taxon>
        <taxon>Bacteroidia</taxon>
        <taxon>Marinilabiliales</taxon>
        <taxon>Marinilabiliaceae</taxon>
        <taxon>Saccharicrinis</taxon>
    </lineage>
</organism>
<dbReference type="Proteomes" id="UP000319040">
    <property type="component" value="Unassembled WGS sequence"/>
</dbReference>
<evidence type="ECO:0000256" key="1">
    <source>
        <dbReference type="SAM" id="SignalP"/>
    </source>
</evidence>
<feature type="chain" id="PRO_5021987731" evidence="1">
    <location>
        <begin position="36"/>
        <end position="150"/>
    </location>
</feature>
<protein>
    <submittedName>
        <fullName evidence="2">Uncharacterized protein</fullName>
    </submittedName>
</protein>
<gene>
    <name evidence="2" type="ORF">SAMN06265379_108107</name>
</gene>
<name>A0A521EBL9_SACCC</name>
<proteinExistence type="predicted"/>
<evidence type="ECO:0000313" key="3">
    <source>
        <dbReference type="Proteomes" id="UP000319040"/>
    </source>
</evidence>
<sequence length="150" mass="17686">MKNNIIHLSRYFYKRYLILVAIAIMYLTSTGTVFAANNPMVQVKQEIKDLKIDKNGRFIKRKYPQTYNAMREFALRTASMSTVQVQEEFDRQVIAFLALEKAWNKSKPGSDMRKAIKIGLLRWNWLKGDPVLNNPRPVDWYMVYMECIVK</sequence>
<keyword evidence="3" id="KW-1185">Reference proteome</keyword>
<feature type="signal peptide" evidence="1">
    <location>
        <begin position="1"/>
        <end position="35"/>
    </location>
</feature>
<dbReference type="EMBL" id="FXTB01000008">
    <property type="protein sequence ID" value="SMO81313.1"/>
    <property type="molecule type" value="Genomic_DNA"/>
</dbReference>